<comment type="function">
    <text evidence="6">May play a role in fatty acid biosynthesis and insulin sensitivity.</text>
</comment>
<dbReference type="Pfam" id="PF00378">
    <property type="entry name" value="ECH_1"/>
    <property type="match status" value="1"/>
</dbReference>
<dbReference type="InterPro" id="IPR001753">
    <property type="entry name" value="Enoyl-CoA_hydra/iso"/>
</dbReference>
<evidence type="ECO:0000256" key="6">
    <source>
        <dbReference type="ARBA" id="ARBA00037410"/>
    </source>
</evidence>
<evidence type="ECO:0000256" key="2">
    <source>
        <dbReference type="ARBA" id="ARBA00022832"/>
    </source>
</evidence>
<evidence type="ECO:0000256" key="1">
    <source>
        <dbReference type="ARBA" id="ARBA00004173"/>
    </source>
</evidence>
<evidence type="ECO:0000256" key="5">
    <source>
        <dbReference type="ARBA" id="ARBA00023128"/>
    </source>
</evidence>
<keyword evidence="4" id="KW-0443">Lipid metabolism</keyword>
<dbReference type="AlphaFoldDB" id="A0A9P0FQ85"/>
<dbReference type="InterPro" id="IPR014748">
    <property type="entry name" value="Enoyl-CoA_hydra_C"/>
</dbReference>
<protein>
    <recommendedName>
        <fullName evidence="7">Enoyl-CoA hydratase domain-containing protein 3, mitochondrial</fullName>
    </recommendedName>
</protein>
<dbReference type="CDD" id="cd06558">
    <property type="entry name" value="crotonase-like"/>
    <property type="match status" value="1"/>
</dbReference>
<name>A0A9P0FQ85_BRAAE</name>
<dbReference type="GO" id="GO:0006631">
    <property type="term" value="P:fatty acid metabolic process"/>
    <property type="evidence" value="ECO:0007669"/>
    <property type="project" value="UniProtKB-KW"/>
</dbReference>
<dbReference type="GO" id="GO:0005739">
    <property type="term" value="C:mitochondrion"/>
    <property type="evidence" value="ECO:0007669"/>
    <property type="project" value="UniProtKB-SubCell"/>
</dbReference>
<proteinExistence type="predicted"/>
<evidence type="ECO:0000313" key="8">
    <source>
        <dbReference type="EMBL" id="CAH0563987.1"/>
    </source>
</evidence>
<accession>A0A9P0FQ85</accession>
<dbReference type="Gene3D" id="3.90.226.10">
    <property type="entry name" value="2-enoyl-CoA Hydratase, Chain A, domain 1"/>
    <property type="match status" value="1"/>
</dbReference>
<keyword evidence="5" id="KW-0496">Mitochondrion</keyword>
<keyword evidence="3" id="KW-0809">Transit peptide</keyword>
<reference evidence="8" key="1">
    <citation type="submission" date="2021-12" db="EMBL/GenBank/DDBJ databases">
        <authorList>
            <person name="King R."/>
        </authorList>
    </citation>
    <scope>NUCLEOTIDE SEQUENCE</scope>
</reference>
<dbReference type="PANTHER" id="PTHR43602">
    <property type="match status" value="1"/>
</dbReference>
<dbReference type="SUPFAM" id="SSF52096">
    <property type="entry name" value="ClpP/crotonase"/>
    <property type="match status" value="1"/>
</dbReference>
<dbReference type="EMBL" id="OV121140">
    <property type="protein sequence ID" value="CAH0563987.1"/>
    <property type="molecule type" value="Genomic_DNA"/>
</dbReference>
<evidence type="ECO:0000313" key="9">
    <source>
        <dbReference type="Proteomes" id="UP001154078"/>
    </source>
</evidence>
<dbReference type="OrthoDB" id="2139957at2759"/>
<gene>
    <name evidence="8" type="ORF">MELIAE_LOCUS12643</name>
</gene>
<comment type="subcellular location">
    <subcellularLocation>
        <location evidence="1">Mitochondrion</location>
    </subcellularLocation>
</comment>
<evidence type="ECO:0000256" key="4">
    <source>
        <dbReference type="ARBA" id="ARBA00023098"/>
    </source>
</evidence>
<sequence length="277" mass="30536">MLKLSRAIFGVSRRFNSTDLTTVKFDDGIKEITLCHQKTRNALSIAMMQNIIDNISKENNNNSLRIIIISAEGPIFSAGQNQNFNFQTEESGKLKQLQVFDLASKLMNCVIDSPVPIVAKIDGLAAAAGCQLVAQCDLALCTEKSTFSTPGVNFGIFCSTPGVALARTVRKKTALKMLLTGLPITSREALESGLVTSVCKDEKTLDEELKIMTDSIKAKSRSVVELGKRFFYEQMSLEVKKAYEAGGLKMVQNLQMSDGREGIKSFVEKRKPLWSHE</sequence>
<dbReference type="PANTHER" id="PTHR43602:SF1">
    <property type="entry name" value="ENOYL-COA HYDRATASE DOMAIN-CONTAINING PROTEIN 3, MITOCHONDRIAL"/>
    <property type="match status" value="1"/>
</dbReference>
<keyword evidence="9" id="KW-1185">Reference proteome</keyword>
<dbReference type="GO" id="GO:0016836">
    <property type="term" value="F:hydro-lyase activity"/>
    <property type="evidence" value="ECO:0007669"/>
    <property type="project" value="TreeGrafter"/>
</dbReference>
<evidence type="ECO:0000256" key="3">
    <source>
        <dbReference type="ARBA" id="ARBA00022946"/>
    </source>
</evidence>
<dbReference type="Gene3D" id="1.10.12.10">
    <property type="entry name" value="Lyase 2-enoyl-coa Hydratase, Chain A, domain 2"/>
    <property type="match status" value="1"/>
</dbReference>
<dbReference type="Proteomes" id="UP001154078">
    <property type="component" value="Chromosome 9"/>
</dbReference>
<keyword evidence="2" id="KW-0276">Fatty acid metabolism</keyword>
<dbReference type="InterPro" id="IPR052377">
    <property type="entry name" value="Mitochondrial_ECH-domain"/>
</dbReference>
<evidence type="ECO:0000256" key="7">
    <source>
        <dbReference type="ARBA" id="ARBA00040545"/>
    </source>
</evidence>
<organism evidence="8 9">
    <name type="scientific">Brassicogethes aeneus</name>
    <name type="common">Rape pollen beetle</name>
    <name type="synonym">Meligethes aeneus</name>
    <dbReference type="NCBI Taxonomy" id="1431903"/>
    <lineage>
        <taxon>Eukaryota</taxon>
        <taxon>Metazoa</taxon>
        <taxon>Ecdysozoa</taxon>
        <taxon>Arthropoda</taxon>
        <taxon>Hexapoda</taxon>
        <taxon>Insecta</taxon>
        <taxon>Pterygota</taxon>
        <taxon>Neoptera</taxon>
        <taxon>Endopterygota</taxon>
        <taxon>Coleoptera</taxon>
        <taxon>Polyphaga</taxon>
        <taxon>Cucujiformia</taxon>
        <taxon>Nitidulidae</taxon>
        <taxon>Meligethinae</taxon>
        <taxon>Brassicogethes</taxon>
    </lineage>
</organism>
<dbReference type="InterPro" id="IPR029045">
    <property type="entry name" value="ClpP/crotonase-like_dom_sf"/>
</dbReference>